<evidence type="ECO:0000313" key="1">
    <source>
        <dbReference type="EMBL" id="VXC53508.1"/>
    </source>
</evidence>
<gene>
    <name evidence="1" type="ORF">SPHINGO8BC_140137</name>
</gene>
<protein>
    <submittedName>
        <fullName evidence="1">Uncharacterized protein</fullName>
    </submittedName>
</protein>
<accession>A0A653ZEN0</accession>
<sequence>MFLKVFMRELTKKGQWRYLFGWFTLFWLGKNKNSVKLI</sequence>
<dbReference type="AlphaFoldDB" id="A0A653ZEN0"/>
<evidence type="ECO:0000313" key="2">
    <source>
        <dbReference type="Proteomes" id="UP000432350"/>
    </source>
</evidence>
<dbReference type="EMBL" id="CABWMV010000006">
    <property type="protein sequence ID" value="VXC53508.1"/>
    <property type="molecule type" value="Genomic_DNA"/>
</dbReference>
<organism evidence="1 2">
    <name type="scientific">Sphingobacterium multivorum</name>
    <dbReference type="NCBI Taxonomy" id="28454"/>
    <lineage>
        <taxon>Bacteria</taxon>
        <taxon>Pseudomonadati</taxon>
        <taxon>Bacteroidota</taxon>
        <taxon>Sphingobacteriia</taxon>
        <taxon>Sphingobacteriales</taxon>
        <taxon>Sphingobacteriaceae</taxon>
        <taxon>Sphingobacterium</taxon>
    </lineage>
</organism>
<proteinExistence type="predicted"/>
<reference evidence="1 2" key="1">
    <citation type="submission" date="2019-10" db="EMBL/GenBank/DDBJ databases">
        <authorList>
            <person name="Karimi E."/>
        </authorList>
    </citation>
    <scope>NUCLEOTIDE SEQUENCE [LARGE SCALE GENOMIC DNA]</scope>
    <source>
        <strain evidence="1">Sphingobacterium sp. 8BC</strain>
    </source>
</reference>
<name>A0A653ZEN0_SPHMU</name>
<dbReference type="Proteomes" id="UP000432350">
    <property type="component" value="Unassembled WGS sequence"/>
</dbReference>